<keyword evidence="5 6" id="KW-0539">Nucleus</keyword>
<dbReference type="GeneID" id="106466577"/>
<dbReference type="InterPro" id="IPR017970">
    <property type="entry name" value="Homeobox_CS"/>
</dbReference>
<evidence type="ECO:0000256" key="1">
    <source>
        <dbReference type="ARBA" id="ARBA00004123"/>
    </source>
</evidence>
<evidence type="ECO:0000256" key="7">
    <source>
        <dbReference type="SAM" id="MobiDB-lite"/>
    </source>
</evidence>
<feature type="domain" description="Homeobox" evidence="8">
    <location>
        <begin position="239"/>
        <end position="302"/>
    </location>
</feature>
<dbReference type="Gene3D" id="1.10.10.60">
    <property type="entry name" value="Homeodomain-like"/>
    <property type="match status" value="1"/>
</dbReference>
<evidence type="ECO:0000256" key="6">
    <source>
        <dbReference type="PROSITE-ProRule" id="PRU00108"/>
    </source>
</evidence>
<dbReference type="InterPro" id="IPR005542">
    <property type="entry name" value="PBX_PBC_dom"/>
</dbReference>
<feature type="domain" description="PBC" evidence="9">
    <location>
        <begin position="44"/>
        <end position="240"/>
    </location>
</feature>
<dbReference type="InterPro" id="IPR001356">
    <property type="entry name" value="HD"/>
</dbReference>
<keyword evidence="10" id="KW-1185">Reference proteome</keyword>
<gene>
    <name evidence="11" type="primary">LOC106466577</name>
</gene>
<dbReference type="CDD" id="cd00086">
    <property type="entry name" value="homeodomain"/>
    <property type="match status" value="1"/>
</dbReference>
<comment type="subcellular location">
    <subcellularLocation>
        <location evidence="1 6">Nucleus</location>
    </subcellularLocation>
</comment>
<dbReference type="InterPro" id="IPR050224">
    <property type="entry name" value="TALE_homeobox"/>
</dbReference>
<accession>A0ABM1T357</accession>
<organism evidence="10 11">
    <name type="scientific">Limulus polyphemus</name>
    <name type="common">Atlantic horseshoe crab</name>
    <dbReference type="NCBI Taxonomy" id="6850"/>
    <lineage>
        <taxon>Eukaryota</taxon>
        <taxon>Metazoa</taxon>
        <taxon>Ecdysozoa</taxon>
        <taxon>Arthropoda</taxon>
        <taxon>Chelicerata</taxon>
        <taxon>Merostomata</taxon>
        <taxon>Xiphosura</taxon>
        <taxon>Limulidae</taxon>
        <taxon>Limulus</taxon>
    </lineage>
</organism>
<evidence type="ECO:0000256" key="3">
    <source>
        <dbReference type="ARBA" id="ARBA00023125"/>
    </source>
</evidence>
<evidence type="ECO:0000256" key="2">
    <source>
        <dbReference type="ARBA" id="ARBA00007601"/>
    </source>
</evidence>
<dbReference type="SUPFAM" id="SSF46689">
    <property type="entry name" value="Homeodomain-like"/>
    <property type="match status" value="1"/>
</dbReference>
<evidence type="ECO:0000313" key="10">
    <source>
        <dbReference type="Proteomes" id="UP000694941"/>
    </source>
</evidence>
<dbReference type="Pfam" id="PF03792">
    <property type="entry name" value="PBC"/>
    <property type="match status" value="1"/>
</dbReference>
<evidence type="ECO:0000259" key="8">
    <source>
        <dbReference type="PROSITE" id="PS50071"/>
    </source>
</evidence>
<evidence type="ECO:0000256" key="4">
    <source>
        <dbReference type="ARBA" id="ARBA00023155"/>
    </source>
</evidence>
<dbReference type="SMART" id="SM00389">
    <property type="entry name" value="HOX"/>
    <property type="match status" value="1"/>
</dbReference>
<protein>
    <submittedName>
        <fullName evidence="11">Pre-B-cell leukemia transcription factor 1-like isoform X1</fullName>
    </submittedName>
</protein>
<dbReference type="PROSITE" id="PS00027">
    <property type="entry name" value="HOMEOBOX_1"/>
    <property type="match status" value="1"/>
</dbReference>
<feature type="region of interest" description="Disordered" evidence="7">
    <location>
        <begin position="335"/>
        <end position="387"/>
    </location>
</feature>
<dbReference type="Proteomes" id="UP000694941">
    <property type="component" value="Unplaced"/>
</dbReference>
<sequence>MDDHQTMMHPVSQNPTVGMGGNVIPQHTYGMDSSNQPHTADQEVRKHDISEILQQIMNITDQSLDEAQARKHTLNCHRMKPALFSVLCEIKEKTVLSLRNTQEDEPPDPQLMRLDNMLIAEGITGPEKGGGAVAATNASAAASGGPGQLDHTIEHSDYRSKLTQIRQIYHQELEKYEQACSEFTAHVMNLLREQSRNRPITSKEIERMVHIIHRKFNSIQVQLKQSTCEAVMILRSRFLDARRKRRNFSKQATEVLNEYFYSHLSNPYPSEEAKEELAKKCGITVSQISNWFGNKRIRYKKNIGKAQEEANMYAAKKAAAVGGASAYAMISSQGQMISPPPPPGAVPSSDGMYSMSMNGSDSYQSVPSVGASIQPQPRSTFDPLRQLNYSDDPRALYTLLRERASRQLASP</sequence>
<comment type="similarity">
    <text evidence="2">Belongs to the TALE/PBX homeobox family.</text>
</comment>
<evidence type="ECO:0000256" key="5">
    <source>
        <dbReference type="ARBA" id="ARBA00023242"/>
    </source>
</evidence>
<name>A0ABM1T357_LIMPO</name>
<feature type="DNA-binding region" description="Homeobox" evidence="6">
    <location>
        <begin position="241"/>
        <end position="303"/>
    </location>
</feature>
<dbReference type="PROSITE" id="PS51978">
    <property type="entry name" value="PBC"/>
    <property type="match status" value="1"/>
</dbReference>
<proteinExistence type="inferred from homology"/>
<dbReference type="Pfam" id="PF05920">
    <property type="entry name" value="Homeobox_KN"/>
    <property type="match status" value="1"/>
</dbReference>
<evidence type="ECO:0000313" key="11">
    <source>
        <dbReference type="RefSeq" id="XP_022250313.1"/>
    </source>
</evidence>
<feature type="compositionally biased region" description="Polar residues" evidence="7">
    <location>
        <begin position="355"/>
        <end position="379"/>
    </location>
</feature>
<dbReference type="InterPro" id="IPR009057">
    <property type="entry name" value="Homeodomain-like_sf"/>
</dbReference>
<keyword evidence="3 6" id="KW-0238">DNA-binding</keyword>
<dbReference type="PANTHER" id="PTHR11850">
    <property type="entry name" value="HOMEOBOX PROTEIN TRANSCRIPTION FACTORS"/>
    <property type="match status" value="1"/>
</dbReference>
<dbReference type="RefSeq" id="XP_022250313.1">
    <property type="nucleotide sequence ID" value="XM_022394605.1"/>
</dbReference>
<dbReference type="InterPro" id="IPR008422">
    <property type="entry name" value="KN_HD"/>
</dbReference>
<reference evidence="11" key="1">
    <citation type="submission" date="2025-08" db="UniProtKB">
        <authorList>
            <consortium name="RefSeq"/>
        </authorList>
    </citation>
    <scope>IDENTIFICATION</scope>
    <source>
        <tissue evidence="11">Muscle</tissue>
    </source>
</reference>
<dbReference type="PROSITE" id="PS50071">
    <property type="entry name" value="HOMEOBOX_2"/>
    <property type="match status" value="1"/>
</dbReference>
<evidence type="ECO:0000259" key="9">
    <source>
        <dbReference type="PROSITE" id="PS51978"/>
    </source>
</evidence>
<keyword evidence="4 6" id="KW-0371">Homeobox</keyword>